<dbReference type="PRINTS" id="PR00985">
    <property type="entry name" value="TRNASYNTHLEU"/>
</dbReference>
<dbReference type="HOGENOM" id="CLU_004427_0_1_1"/>
<feature type="domain" description="Methionyl/Valyl/Leucyl/Isoleucyl-tRNA synthetase anticodon-binding" evidence="12">
    <location>
        <begin position="693"/>
        <end position="790"/>
    </location>
</feature>
<dbReference type="Pfam" id="PF09334">
    <property type="entry name" value="tRNA-synt_1g"/>
    <property type="match status" value="1"/>
</dbReference>
<name>T1JTC1_TETUR</name>
<proteinExistence type="inferred from homology"/>
<dbReference type="OrthoDB" id="15954at2759"/>
<dbReference type="AlphaFoldDB" id="T1JTC1"/>
<comment type="similarity">
    <text evidence="1 10">Belongs to the class-I aminoacyl-tRNA synthetase family.</text>
</comment>
<organism evidence="14 15">
    <name type="scientific">Tetranychus urticae</name>
    <name type="common">Two-spotted spider mite</name>
    <dbReference type="NCBI Taxonomy" id="32264"/>
    <lineage>
        <taxon>Eukaryota</taxon>
        <taxon>Metazoa</taxon>
        <taxon>Ecdysozoa</taxon>
        <taxon>Arthropoda</taxon>
        <taxon>Chelicerata</taxon>
        <taxon>Arachnida</taxon>
        <taxon>Acari</taxon>
        <taxon>Acariformes</taxon>
        <taxon>Trombidiformes</taxon>
        <taxon>Prostigmata</taxon>
        <taxon>Eleutherengona</taxon>
        <taxon>Raphignathae</taxon>
        <taxon>Tetranychoidea</taxon>
        <taxon>Tetranychidae</taxon>
        <taxon>Tetranychus</taxon>
    </lineage>
</organism>
<feature type="domain" description="Aminoacyl-tRNA synthetase class Ia" evidence="11">
    <location>
        <begin position="385"/>
        <end position="552"/>
    </location>
</feature>
<dbReference type="SUPFAM" id="SSF52374">
    <property type="entry name" value="Nucleotidylyl transferase"/>
    <property type="match status" value="1"/>
</dbReference>
<dbReference type="GO" id="GO:0005524">
    <property type="term" value="F:ATP binding"/>
    <property type="evidence" value="ECO:0007669"/>
    <property type="project" value="UniProtKB-KW"/>
</dbReference>
<evidence type="ECO:0000256" key="4">
    <source>
        <dbReference type="ARBA" id="ARBA00022741"/>
    </source>
</evidence>
<evidence type="ECO:0000256" key="10">
    <source>
        <dbReference type="RuleBase" id="RU363035"/>
    </source>
</evidence>
<dbReference type="OMA" id="DDVDWAD"/>
<accession>T1JTC1</accession>
<dbReference type="InterPro" id="IPR001412">
    <property type="entry name" value="aa-tRNA-synth_I_CS"/>
</dbReference>
<evidence type="ECO:0000256" key="3">
    <source>
        <dbReference type="ARBA" id="ARBA00022598"/>
    </source>
</evidence>
<dbReference type="Pfam" id="PF08264">
    <property type="entry name" value="Anticodon_1"/>
    <property type="match status" value="1"/>
</dbReference>
<dbReference type="EC" id="6.1.1.4" evidence="2"/>
<evidence type="ECO:0000256" key="1">
    <source>
        <dbReference type="ARBA" id="ARBA00005594"/>
    </source>
</evidence>
<dbReference type="InterPro" id="IPR002300">
    <property type="entry name" value="aa-tRNA-synth_Ia"/>
</dbReference>
<reference evidence="15" key="1">
    <citation type="submission" date="2011-08" db="EMBL/GenBank/DDBJ databases">
        <authorList>
            <person name="Rombauts S."/>
        </authorList>
    </citation>
    <scope>NUCLEOTIDE SEQUENCE</scope>
    <source>
        <strain evidence="15">London</strain>
    </source>
</reference>
<reference evidence="14" key="2">
    <citation type="submission" date="2015-06" db="UniProtKB">
        <authorList>
            <consortium name="EnsemblMetazoa"/>
        </authorList>
    </citation>
    <scope>IDENTIFICATION</scope>
</reference>
<keyword evidence="3 10" id="KW-0436">Ligase</keyword>
<evidence type="ECO:0000259" key="13">
    <source>
        <dbReference type="Pfam" id="PF09334"/>
    </source>
</evidence>
<evidence type="ECO:0000256" key="9">
    <source>
        <dbReference type="ARBA" id="ARBA00047469"/>
    </source>
</evidence>
<dbReference type="eggNOG" id="KOG0435">
    <property type="taxonomic scope" value="Eukaryota"/>
</dbReference>
<dbReference type="InterPro" id="IPR014729">
    <property type="entry name" value="Rossmann-like_a/b/a_fold"/>
</dbReference>
<dbReference type="InterPro" id="IPR009080">
    <property type="entry name" value="tRNAsynth_Ia_anticodon-bd"/>
</dbReference>
<dbReference type="Pfam" id="PF00133">
    <property type="entry name" value="tRNA-synt_1"/>
    <property type="match status" value="2"/>
</dbReference>
<keyword evidence="6 10" id="KW-0648">Protein biosynthesis</keyword>
<keyword evidence="15" id="KW-1185">Reference proteome</keyword>
<dbReference type="PANTHER" id="PTHR43740">
    <property type="entry name" value="LEUCYL-TRNA SYNTHETASE"/>
    <property type="match status" value="1"/>
</dbReference>
<dbReference type="PANTHER" id="PTHR43740:SF2">
    <property type="entry name" value="LEUCINE--TRNA LIGASE, MITOCHONDRIAL"/>
    <property type="match status" value="1"/>
</dbReference>
<dbReference type="EMBL" id="CAEY01000474">
    <property type="status" value="NOT_ANNOTATED_CDS"/>
    <property type="molecule type" value="Genomic_DNA"/>
</dbReference>
<dbReference type="EnsemblMetazoa" id="tetur01g13580.1">
    <property type="protein sequence ID" value="tetur01g13580.1"/>
    <property type="gene ID" value="tetur01g13580"/>
</dbReference>
<dbReference type="InterPro" id="IPR015413">
    <property type="entry name" value="Methionyl/Leucyl_tRNA_Synth"/>
</dbReference>
<dbReference type="InterPro" id="IPR013155">
    <property type="entry name" value="M/V/L/I-tRNA-synth_anticd-bd"/>
</dbReference>
<dbReference type="InterPro" id="IPR002302">
    <property type="entry name" value="Leu-tRNA-ligase"/>
</dbReference>
<dbReference type="GO" id="GO:0004823">
    <property type="term" value="F:leucine-tRNA ligase activity"/>
    <property type="evidence" value="ECO:0007669"/>
    <property type="project" value="UniProtKB-EC"/>
</dbReference>
<evidence type="ECO:0000256" key="8">
    <source>
        <dbReference type="ARBA" id="ARBA00030520"/>
    </source>
</evidence>
<dbReference type="GO" id="GO:0032543">
    <property type="term" value="P:mitochondrial translation"/>
    <property type="evidence" value="ECO:0007669"/>
    <property type="project" value="TreeGrafter"/>
</dbReference>
<evidence type="ECO:0000256" key="5">
    <source>
        <dbReference type="ARBA" id="ARBA00022840"/>
    </source>
</evidence>
<gene>
    <name evidence="14" type="primary">107360851</name>
</gene>
<evidence type="ECO:0000256" key="7">
    <source>
        <dbReference type="ARBA" id="ARBA00023146"/>
    </source>
</evidence>
<keyword evidence="5 10" id="KW-0067">ATP-binding</keyword>
<dbReference type="GO" id="GO:0006429">
    <property type="term" value="P:leucyl-tRNA aminoacylation"/>
    <property type="evidence" value="ECO:0007669"/>
    <property type="project" value="InterPro"/>
</dbReference>
<evidence type="ECO:0000256" key="2">
    <source>
        <dbReference type="ARBA" id="ARBA00013164"/>
    </source>
</evidence>
<dbReference type="Proteomes" id="UP000015104">
    <property type="component" value="Unassembled WGS sequence"/>
</dbReference>
<feature type="domain" description="Methionyl/Leucyl tRNA synthetase" evidence="13">
    <location>
        <begin position="81"/>
        <end position="215"/>
    </location>
</feature>
<evidence type="ECO:0000259" key="12">
    <source>
        <dbReference type="Pfam" id="PF08264"/>
    </source>
</evidence>
<evidence type="ECO:0000313" key="15">
    <source>
        <dbReference type="Proteomes" id="UP000015104"/>
    </source>
</evidence>
<evidence type="ECO:0000256" key="6">
    <source>
        <dbReference type="ARBA" id="ARBA00022917"/>
    </source>
</evidence>
<dbReference type="Gene3D" id="1.10.730.10">
    <property type="entry name" value="Isoleucyl-tRNA Synthetase, Domain 1"/>
    <property type="match status" value="1"/>
</dbReference>
<protein>
    <recommendedName>
        <fullName evidence="2">leucine--tRNA ligase</fullName>
        <ecNumber evidence="2">6.1.1.4</ecNumber>
    </recommendedName>
    <alternativeName>
        <fullName evidence="8">Leucyl-tRNA synthetase</fullName>
    </alternativeName>
</protein>
<feature type="domain" description="Aminoacyl-tRNA synthetase class Ia" evidence="11">
    <location>
        <begin position="587"/>
        <end position="616"/>
    </location>
</feature>
<dbReference type="KEGG" id="tut:107360851"/>
<evidence type="ECO:0000259" key="11">
    <source>
        <dbReference type="Pfam" id="PF00133"/>
    </source>
</evidence>
<dbReference type="STRING" id="32264.T1JTC1"/>
<dbReference type="Gene3D" id="3.40.50.620">
    <property type="entry name" value="HUPs"/>
    <property type="match status" value="2"/>
</dbReference>
<comment type="catalytic activity">
    <reaction evidence="9">
        <text>tRNA(Leu) + L-leucine + ATP = L-leucyl-tRNA(Leu) + AMP + diphosphate</text>
        <dbReference type="Rhea" id="RHEA:11688"/>
        <dbReference type="Rhea" id="RHEA-COMP:9613"/>
        <dbReference type="Rhea" id="RHEA-COMP:9622"/>
        <dbReference type="ChEBI" id="CHEBI:30616"/>
        <dbReference type="ChEBI" id="CHEBI:33019"/>
        <dbReference type="ChEBI" id="CHEBI:57427"/>
        <dbReference type="ChEBI" id="CHEBI:78442"/>
        <dbReference type="ChEBI" id="CHEBI:78494"/>
        <dbReference type="ChEBI" id="CHEBI:456215"/>
        <dbReference type="EC" id="6.1.1.4"/>
    </reaction>
</comment>
<evidence type="ECO:0000313" key="14">
    <source>
        <dbReference type="EnsemblMetazoa" id="tetur01g13580.1"/>
    </source>
</evidence>
<dbReference type="SUPFAM" id="SSF47323">
    <property type="entry name" value="Anticodon-binding domain of a subclass of class I aminoacyl-tRNA synthetases"/>
    <property type="match status" value="1"/>
</dbReference>
<sequence length="791" mass="91699">MLKTSSCMTLPKKLLAFQSVNTSILRQLVSLNGQWPITCTFNHNCTLNHFKEIEERWKPILNEKWKNYSKTVDTTSENHRYVLSMFPYPSGSLHLGHVRIYTTTDVLTRFFRQRGNSVVNPMGWDSFGLPAENAALERSMSPAIWTYQNIKTMEAQLKSLGLNLNWREATSDLSFYRWTQWLFLQLFNEGLIFKSMSCVNWDPVDKTVLADDQVDEDGKSWRSGAKVEKRFLRQWNIKISAFHDELYQFKDVNLNNQAWKELAANQKFFLGEPDTYIFYLNYGKNILPILCDFPEYLAVDGSYIAVNKDHWILESRNPESIKVINPLSNQEMEVRVLNEEDQDKLPSSGRAIILHPDKPISENLRDSVLRDCTKLGLGGYKTSKKSHDWVISRQRYWGTPIPIIDCPSCGPVAVPTADLPVALPQVKDINPLYELEEKDAIKGRLGLVAPKEWLDVNCPKCNRPSVRETDTCDTFFDSSWYYLRYATEPSDSQAFDKETNRKPVHLYVGGAEHSRGHLLYARYIFHFLKSRGFIDSSSNEPFRNLLFLGYVLGRTIKYNDRFITEDEQQKLIDSKKVSPDDFVISCEKMSKSKGNGLDPMQLIDRYGIDATRVTLLGFGLPRRAREWHGHKTEYEEIFVILRRLFLTIDQFIFVRELLNETKTAPVVKRFVISREKDQTKIESILTKYDHERKKTIKKVTSVIENEHYPALGVNMLKIFLNLIRKSILNVDVCKKIEFERCLGDIIIMLGPVIPHLAEECWSGFCSAADQKAHKSYYDFQKLVCEQKWPEP</sequence>
<dbReference type="CDD" id="cd00812">
    <property type="entry name" value="LeuRS_core"/>
    <property type="match status" value="1"/>
</dbReference>
<keyword evidence="4 10" id="KW-0547">Nucleotide-binding</keyword>
<keyword evidence="7 10" id="KW-0030">Aminoacyl-tRNA synthetase</keyword>
<dbReference type="PROSITE" id="PS00178">
    <property type="entry name" value="AA_TRNA_LIGASE_I"/>
    <property type="match status" value="1"/>
</dbReference>
<dbReference type="GO" id="GO:0005739">
    <property type="term" value="C:mitochondrion"/>
    <property type="evidence" value="ECO:0007669"/>
    <property type="project" value="TreeGrafter"/>
</dbReference>